<sequence>MAHPDATPLAPIDWNIVMARHAAFEAKSASLVAVNKACLFEVLAAAGISSVLVQFDGGGDSGQIESVEAFAGDAPADLPGVDVAMIIPLADGMDTRSETTPIADAIESLAFDLLTATHAGWENNDGAYGEFRFDVAAGTISLDHNDRYVAVESYEHQW</sequence>
<comment type="caution">
    <text evidence="2">The sequence shown here is derived from an EMBL/GenBank/DDBJ whole genome shotgun (WGS) entry which is preliminary data.</text>
</comment>
<gene>
    <name evidence="2" type="ORF">ENE74_16495</name>
</gene>
<evidence type="ECO:0000259" key="1">
    <source>
        <dbReference type="Pfam" id="PF21798"/>
    </source>
</evidence>
<organism evidence="2 3">
    <name type="scientific">Sphingobium algorifonticola</name>
    <dbReference type="NCBI Taxonomy" id="2008318"/>
    <lineage>
        <taxon>Bacteria</taxon>
        <taxon>Pseudomonadati</taxon>
        <taxon>Pseudomonadota</taxon>
        <taxon>Alphaproteobacteria</taxon>
        <taxon>Sphingomonadales</taxon>
        <taxon>Sphingomonadaceae</taxon>
        <taxon>Sphingobium</taxon>
    </lineage>
</organism>
<dbReference type="AlphaFoldDB" id="A0A437J3I1"/>
<proteinExistence type="predicted"/>
<evidence type="ECO:0000313" key="3">
    <source>
        <dbReference type="Proteomes" id="UP000282977"/>
    </source>
</evidence>
<protein>
    <recommendedName>
        <fullName evidence="1">DUF6878 domain-containing protein</fullName>
    </recommendedName>
</protein>
<keyword evidence="3" id="KW-1185">Reference proteome</keyword>
<evidence type="ECO:0000313" key="2">
    <source>
        <dbReference type="EMBL" id="RVT39054.1"/>
    </source>
</evidence>
<feature type="domain" description="DUF6878" evidence="1">
    <location>
        <begin position="31"/>
        <end position="158"/>
    </location>
</feature>
<dbReference type="InterPro" id="IPR049243">
    <property type="entry name" value="DUF6878"/>
</dbReference>
<dbReference type="EMBL" id="RZUL01000011">
    <property type="protein sequence ID" value="RVT39054.1"/>
    <property type="molecule type" value="Genomic_DNA"/>
</dbReference>
<reference evidence="2 3" key="1">
    <citation type="submission" date="2019-01" db="EMBL/GenBank/DDBJ databases">
        <authorList>
            <person name="Chen W.-M."/>
        </authorList>
    </citation>
    <scope>NUCLEOTIDE SEQUENCE [LARGE SCALE GENOMIC DNA]</scope>
    <source>
        <strain evidence="2 3">TLA-22</strain>
    </source>
</reference>
<name>A0A437J3I1_9SPHN</name>
<dbReference type="Pfam" id="PF21798">
    <property type="entry name" value="DUF6878"/>
    <property type="match status" value="1"/>
</dbReference>
<dbReference type="RefSeq" id="WP_127691971.1">
    <property type="nucleotide sequence ID" value="NZ_RZUL01000011.1"/>
</dbReference>
<dbReference type="Proteomes" id="UP000282977">
    <property type="component" value="Unassembled WGS sequence"/>
</dbReference>
<accession>A0A437J3I1</accession>
<dbReference type="OrthoDB" id="7259981at2"/>